<accession>A0A0U5BW56</accession>
<dbReference type="EMBL" id="CCXZ01000158">
    <property type="protein sequence ID" value="CEG17424.1"/>
    <property type="molecule type" value="Genomic_DNA"/>
</dbReference>
<organism evidence="2 3">
    <name type="scientific">Xanthomonas citri pv. citri</name>
    <dbReference type="NCBI Taxonomy" id="611301"/>
    <lineage>
        <taxon>Bacteria</taxon>
        <taxon>Pseudomonadati</taxon>
        <taxon>Pseudomonadota</taxon>
        <taxon>Gammaproteobacteria</taxon>
        <taxon>Lysobacterales</taxon>
        <taxon>Lysobacteraceae</taxon>
        <taxon>Xanthomonas</taxon>
    </lineage>
</organism>
<evidence type="ECO:0000313" key="2">
    <source>
        <dbReference type="EMBL" id="CEG17424.1"/>
    </source>
</evidence>
<dbReference type="AlphaFoldDB" id="A0A0U5BW56"/>
<sequence length="59" mass="6371">MAFAAPCTAPCVVVQGAPWALNQGLSLKTHRFPRIQTASQSRADQTRDPSLPSSFKELS</sequence>
<name>A0A0U5BW56_XANCI</name>
<comment type="caution">
    <text evidence="2">The sequence shown here is derived from an EMBL/GenBank/DDBJ whole genome shotgun (WGS) entry which is preliminary data.</text>
</comment>
<reference evidence="2 3" key="1">
    <citation type="submission" date="2014-09" db="EMBL/GenBank/DDBJ databases">
        <authorList>
            <person name="Regsiter A."/>
        </authorList>
    </citation>
    <scope>NUCLEOTIDE SEQUENCE [LARGE SCALE GENOMIC DNA]</scope>
</reference>
<gene>
    <name evidence="2" type="ORF">XAC3562_620086</name>
</gene>
<evidence type="ECO:0000256" key="1">
    <source>
        <dbReference type="SAM" id="MobiDB-lite"/>
    </source>
</evidence>
<proteinExistence type="predicted"/>
<keyword evidence="3" id="KW-1185">Reference proteome</keyword>
<evidence type="ECO:0000313" key="3">
    <source>
        <dbReference type="Proteomes" id="UP000052230"/>
    </source>
</evidence>
<dbReference type="Proteomes" id="UP000052230">
    <property type="component" value="Unassembled WGS sequence"/>
</dbReference>
<protein>
    <submittedName>
        <fullName evidence="2">Uncharacterized protein</fullName>
    </submittedName>
</protein>
<feature type="region of interest" description="Disordered" evidence="1">
    <location>
        <begin position="36"/>
        <end position="59"/>
    </location>
</feature>